<keyword evidence="3" id="KW-1185">Reference proteome</keyword>
<evidence type="ECO:0000313" key="3">
    <source>
        <dbReference type="Proteomes" id="UP000233837"/>
    </source>
</evidence>
<dbReference type="PROSITE" id="PS50191">
    <property type="entry name" value="CRAL_TRIO"/>
    <property type="match status" value="1"/>
</dbReference>
<feature type="domain" description="CRAL-TRIO" evidence="1">
    <location>
        <begin position="1"/>
        <end position="94"/>
    </location>
</feature>
<dbReference type="GO" id="GO:0003964">
    <property type="term" value="F:RNA-directed DNA polymerase activity"/>
    <property type="evidence" value="ECO:0007669"/>
    <property type="project" value="UniProtKB-KW"/>
</dbReference>
<dbReference type="Proteomes" id="UP000233837">
    <property type="component" value="Unassembled WGS sequence"/>
</dbReference>
<keyword evidence="2" id="KW-0808">Transferase</keyword>
<organism evidence="2 3">
    <name type="scientific">Dendrobium catenatum</name>
    <dbReference type="NCBI Taxonomy" id="906689"/>
    <lineage>
        <taxon>Eukaryota</taxon>
        <taxon>Viridiplantae</taxon>
        <taxon>Streptophyta</taxon>
        <taxon>Embryophyta</taxon>
        <taxon>Tracheophyta</taxon>
        <taxon>Spermatophyta</taxon>
        <taxon>Magnoliopsida</taxon>
        <taxon>Liliopsida</taxon>
        <taxon>Asparagales</taxon>
        <taxon>Orchidaceae</taxon>
        <taxon>Epidendroideae</taxon>
        <taxon>Malaxideae</taxon>
        <taxon>Dendrobiinae</taxon>
        <taxon>Dendrobium</taxon>
    </lineage>
</organism>
<dbReference type="PANTHER" id="PTHR24559:SF444">
    <property type="entry name" value="REVERSE TRANSCRIPTASE DOMAIN-CONTAINING PROTEIN"/>
    <property type="match status" value="1"/>
</dbReference>
<dbReference type="Pfam" id="PF17919">
    <property type="entry name" value="RT_RNaseH_2"/>
    <property type="match status" value="1"/>
</dbReference>
<dbReference type="InterPro" id="IPR041577">
    <property type="entry name" value="RT_RNaseH_2"/>
</dbReference>
<sequence>MDRSLGLCIDYRELKKLTIKNKYPLLRIDDLYGHYEFVVMPFGLTNAPAVFMDLMNRIFKPFMDPTTVTKIRSFLGLVGYYRRYVEGFSRISMPLSRFTQKAVKFDWSDQCEGAFQRLKQYLMTAPVLTIPLGIDGFQFYSDASHKGLGCVLIIAFHPQIDGQSERTI</sequence>
<accession>A0A2I0VNX8</accession>
<dbReference type="InterPro" id="IPR053134">
    <property type="entry name" value="RNA-dir_DNA_polymerase"/>
</dbReference>
<evidence type="ECO:0000313" key="2">
    <source>
        <dbReference type="EMBL" id="PKU65111.1"/>
    </source>
</evidence>
<dbReference type="InterPro" id="IPR043128">
    <property type="entry name" value="Rev_trsase/Diguanyl_cyclase"/>
</dbReference>
<reference evidence="2 3" key="2">
    <citation type="journal article" date="2017" name="Nature">
        <title>The Apostasia genome and the evolution of orchids.</title>
        <authorList>
            <person name="Zhang G.Q."/>
            <person name="Liu K.W."/>
            <person name="Li Z."/>
            <person name="Lohaus R."/>
            <person name="Hsiao Y.Y."/>
            <person name="Niu S.C."/>
            <person name="Wang J.Y."/>
            <person name="Lin Y.C."/>
            <person name="Xu Q."/>
            <person name="Chen L.J."/>
            <person name="Yoshida K."/>
            <person name="Fujiwara S."/>
            <person name="Wang Z.W."/>
            <person name="Zhang Y.Q."/>
            <person name="Mitsuda N."/>
            <person name="Wang M."/>
            <person name="Liu G.H."/>
            <person name="Pecoraro L."/>
            <person name="Huang H.X."/>
            <person name="Xiao X.J."/>
            <person name="Lin M."/>
            <person name="Wu X.Y."/>
            <person name="Wu W.L."/>
            <person name="Chen Y.Y."/>
            <person name="Chang S.B."/>
            <person name="Sakamoto S."/>
            <person name="Ohme-Takagi M."/>
            <person name="Yagi M."/>
            <person name="Zeng S.J."/>
            <person name="Shen C.Y."/>
            <person name="Yeh C.M."/>
            <person name="Luo Y.B."/>
            <person name="Tsai W.C."/>
            <person name="Van de Peer Y."/>
            <person name="Liu Z.J."/>
        </authorList>
    </citation>
    <scope>NUCLEOTIDE SEQUENCE [LARGE SCALE GENOMIC DNA]</scope>
    <source>
        <tissue evidence="2">The whole plant</tissue>
    </source>
</reference>
<dbReference type="EMBL" id="KZ503378">
    <property type="protein sequence ID" value="PKU65111.1"/>
    <property type="molecule type" value="Genomic_DNA"/>
</dbReference>
<dbReference type="InterPro" id="IPR001251">
    <property type="entry name" value="CRAL-TRIO_dom"/>
</dbReference>
<name>A0A2I0VNX8_9ASPA</name>
<keyword evidence="2" id="KW-0548">Nucleotidyltransferase</keyword>
<protein>
    <submittedName>
        <fullName evidence="2">RNA-directed DNA polymerase</fullName>
    </submittedName>
</protein>
<dbReference type="FunFam" id="3.30.70.270:FF:000020">
    <property type="entry name" value="Transposon Tf2-6 polyprotein-like Protein"/>
    <property type="match status" value="1"/>
</dbReference>
<dbReference type="AlphaFoldDB" id="A0A2I0VNX8"/>
<reference evidence="2 3" key="1">
    <citation type="journal article" date="2016" name="Sci. Rep.">
        <title>The Dendrobium catenatum Lindl. genome sequence provides insights into polysaccharide synthase, floral development and adaptive evolution.</title>
        <authorList>
            <person name="Zhang G.Q."/>
            <person name="Xu Q."/>
            <person name="Bian C."/>
            <person name="Tsai W.C."/>
            <person name="Yeh C.M."/>
            <person name="Liu K.W."/>
            <person name="Yoshida K."/>
            <person name="Zhang L.S."/>
            <person name="Chang S.B."/>
            <person name="Chen F."/>
            <person name="Shi Y."/>
            <person name="Su Y.Y."/>
            <person name="Zhang Y.Q."/>
            <person name="Chen L.J."/>
            <person name="Yin Y."/>
            <person name="Lin M."/>
            <person name="Huang H."/>
            <person name="Deng H."/>
            <person name="Wang Z.W."/>
            <person name="Zhu S.L."/>
            <person name="Zhao X."/>
            <person name="Deng C."/>
            <person name="Niu S.C."/>
            <person name="Huang J."/>
            <person name="Wang M."/>
            <person name="Liu G.H."/>
            <person name="Yang H.J."/>
            <person name="Xiao X.J."/>
            <person name="Hsiao Y.Y."/>
            <person name="Wu W.L."/>
            <person name="Chen Y.Y."/>
            <person name="Mitsuda N."/>
            <person name="Ohme-Takagi M."/>
            <person name="Luo Y.B."/>
            <person name="Van de Peer Y."/>
            <person name="Liu Z.J."/>
        </authorList>
    </citation>
    <scope>NUCLEOTIDE SEQUENCE [LARGE SCALE GENOMIC DNA]</scope>
    <source>
        <tissue evidence="2">The whole plant</tissue>
    </source>
</reference>
<proteinExistence type="predicted"/>
<dbReference type="Gene3D" id="3.10.10.10">
    <property type="entry name" value="HIV Type 1 Reverse Transcriptase, subunit A, domain 1"/>
    <property type="match status" value="1"/>
</dbReference>
<keyword evidence="2" id="KW-0695">RNA-directed DNA polymerase</keyword>
<dbReference type="Gene3D" id="3.30.70.270">
    <property type="match status" value="1"/>
</dbReference>
<evidence type="ECO:0000259" key="1">
    <source>
        <dbReference type="PROSITE" id="PS50191"/>
    </source>
</evidence>
<gene>
    <name evidence="2" type="ORF">MA16_Dca004726</name>
</gene>
<dbReference type="PANTHER" id="PTHR24559">
    <property type="entry name" value="TRANSPOSON TY3-I GAG-POL POLYPROTEIN"/>
    <property type="match status" value="1"/>
</dbReference>
<dbReference type="SUPFAM" id="SSF56672">
    <property type="entry name" value="DNA/RNA polymerases"/>
    <property type="match status" value="1"/>
</dbReference>
<dbReference type="InterPro" id="IPR043502">
    <property type="entry name" value="DNA/RNA_pol_sf"/>
</dbReference>